<gene>
    <name evidence="6" type="ordered locus">Bfae_11960</name>
</gene>
<dbReference type="AlphaFoldDB" id="C7MBT3"/>
<dbReference type="PANTHER" id="PTHR30055:SF243">
    <property type="entry name" value="HTH-TYPE TRANSCRIPTIONAL REGULATOR RV1816"/>
    <property type="match status" value="1"/>
</dbReference>
<keyword evidence="2 4" id="KW-0238">DNA-binding</keyword>
<dbReference type="SUPFAM" id="SSF48498">
    <property type="entry name" value="Tetracyclin repressor-like, C-terminal domain"/>
    <property type="match status" value="1"/>
</dbReference>
<feature type="domain" description="HTH tetR-type" evidence="5">
    <location>
        <begin position="21"/>
        <end position="81"/>
    </location>
</feature>
<dbReference type="Pfam" id="PF13305">
    <property type="entry name" value="TetR_C_33"/>
    <property type="match status" value="1"/>
</dbReference>
<name>C7MBT3_BRAFD</name>
<dbReference type="HOGENOM" id="CLU_069356_9_0_11"/>
<proteinExistence type="predicted"/>
<keyword evidence="1" id="KW-0805">Transcription regulation</keyword>
<evidence type="ECO:0000256" key="2">
    <source>
        <dbReference type="ARBA" id="ARBA00023125"/>
    </source>
</evidence>
<accession>C7MBT3</accession>
<dbReference type="SUPFAM" id="SSF46689">
    <property type="entry name" value="Homeodomain-like"/>
    <property type="match status" value="1"/>
</dbReference>
<dbReference type="Proteomes" id="UP000001919">
    <property type="component" value="Chromosome"/>
</dbReference>
<evidence type="ECO:0000313" key="7">
    <source>
        <dbReference type="Proteomes" id="UP000001919"/>
    </source>
</evidence>
<dbReference type="PROSITE" id="PS50977">
    <property type="entry name" value="HTH_TETR_2"/>
    <property type="match status" value="1"/>
</dbReference>
<evidence type="ECO:0000259" key="5">
    <source>
        <dbReference type="PROSITE" id="PS50977"/>
    </source>
</evidence>
<protein>
    <submittedName>
        <fullName evidence="6">Transcriptional regulator, tetR family</fullName>
    </submittedName>
</protein>
<dbReference type="KEGG" id="bfa:Bfae_11960"/>
<evidence type="ECO:0000256" key="4">
    <source>
        <dbReference type="PROSITE-ProRule" id="PRU00335"/>
    </source>
</evidence>
<dbReference type="InterPro" id="IPR050109">
    <property type="entry name" value="HTH-type_TetR-like_transc_reg"/>
</dbReference>
<dbReference type="InterPro" id="IPR009057">
    <property type="entry name" value="Homeodomain-like_sf"/>
</dbReference>
<dbReference type="InterPro" id="IPR025996">
    <property type="entry name" value="MT1864/Rv1816-like_C"/>
</dbReference>
<dbReference type="PANTHER" id="PTHR30055">
    <property type="entry name" value="HTH-TYPE TRANSCRIPTIONAL REGULATOR RUTR"/>
    <property type="match status" value="1"/>
</dbReference>
<dbReference type="STRING" id="446465.Bfae_11960"/>
<sequence length="251" mass="26193">MSADHPPHSAPRPGSRVAARERTMARIIELGNAQLREHGAAELSVREIARGLGMVSSAIYRYVTSRDELLTLLIVDAFEDLAGTVENAVEQAAGEERAGGPRARFLALGDAMSAWAIAHPERWTLLYGTPVRGYAAPAERTNDAGTRVIRAVLAIAADAHAQGGPPGAETGRGAAGADLPPGVTALLEDHVDEFGIATPAHAAFEALTAWSSLVGAISVHVFGQLGPDAVAVGEQILAAQVRRLADLIAPR</sequence>
<dbReference type="Gene3D" id="1.10.357.10">
    <property type="entry name" value="Tetracycline Repressor, domain 2"/>
    <property type="match status" value="1"/>
</dbReference>
<dbReference type="InterPro" id="IPR036271">
    <property type="entry name" value="Tet_transcr_reg_TetR-rel_C_sf"/>
</dbReference>
<keyword evidence="7" id="KW-1185">Reference proteome</keyword>
<dbReference type="EMBL" id="CP001643">
    <property type="protein sequence ID" value="ACU85040.1"/>
    <property type="molecule type" value="Genomic_DNA"/>
</dbReference>
<dbReference type="eggNOG" id="COG1309">
    <property type="taxonomic scope" value="Bacteria"/>
</dbReference>
<dbReference type="GO" id="GO:0000976">
    <property type="term" value="F:transcription cis-regulatory region binding"/>
    <property type="evidence" value="ECO:0007669"/>
    <property type="project" value="TreeGrafter"/>
</dbReference>
<dbReference type="InterPro" id="IPR001647">
    <property type="entry name" value="HTH_TetR"/>
</dbReference>
<evidence type="ECO:0000313" key="6">
    <source>
        <dbReference type="EMBL" id="ACU85040.1"/>
    </source>
</evidence>
<organism evidence="6 7">
    <name type="scientific">Brachybacterium faecium (strain ATCC 43885 / DSM 4810 / JCM 11609 / LMG 19847 / NBRC 14762 / NCIMB 9860 / 6-10)</name>
    <dbReference type="NCBI Taxonomy" id="446465"/>
    <lineage>
        <taxon>Bacteria</taxon>
        <taxon>Bacillati</taxon>
        <taxon>Actinomycetota</taxon>
        <taxon>Actinomycetes</taxon>
        <taxon>Micrococcales</taxon>
        <taxon>Dermabacteraceae</taxon>
        <taxon>Brachybacterium</taxon>
    </lineage>
</organism>
<keyword evidence="3" id="KW-0804">Transcription</keyword>
<reference evidence="6 7" key="1">
    <citation type="journal article" date="2009" name="Stand. Genomic Sci.">
        <title>Complete genome sequence of Brachybacterium faecium type strain (Schefferle 6-10).</title>
        <authorList>
            <person name="Lapidus A."/>
            <person name="Pukall R."/>
            <person name="Labuttii K."/>
            <person name="Copeland A."/>
            <person name="Del Rio T.G."/>
            <person name="Nolan M."/>
            <person name="Chen F."/>
            <person name="Lucas S."/>
            <person name="Tice H."/>
            <person name="Cheng J.F."/>
            <person name="Bruce D."/>
            <person name="Goodwin L."/>
            <person name="Pitluck S."/>
            <person name="Rohde M."/>
            <person name="Goker M."/>
            <person name="Pati A."/>
            <person name="Ivanova N."/>
            <person name="Mavrommatis K."/>
            <person name="Chen A."/>
            <person name="Palaniappan K."/>
            <person name="D'haeseleer P."/>
            <person name="Chain P."/>
            <person name="Bristow J."/>
            <person name="Eisen J.A."/>
            <person name="Markowitz V."/>
            <person name="Hugenholtz P."/>
            <person name="Kyrpides N.C."/>
            <person name="Klenk H.P."/>
        </authorList>
    </citation>
    <scope>NUCLEOTIDE SEQUENCE [LARGE SCALE GENOMIC DNA]</scope>
    <source>
        <strain evidence="7">ATCC 43885 / DSM 4810 / JCM 11609 / LMG 19847 / NBRC 14762 / NCIMB 9860 / 6-10</strain>
    </source>
</reference>
<dbReference type="Pfam" id="PF00440">
    <property type="entry name" value="TetR_N"/>
    <property type="match status" value="1"/>
</dbReference>
<dbReference type="GO" id="GO:0003700">
    <property type="term" value="F:DNA-binding transcription factor activity"/>
    <property type="evidence" value="ECO:0007669"/>
    <property type="project" value="TreeGrafter"/>
</dbReference>
<dbReference type="OrthoDB" id="3210322at2"/>
<dbReference type="PATRIC" id="fig|446465.5.peg.1196"/>
<feature type="DNA-binding region" description="H-T-H motif" evidence="4">
    <location>
        <begin position="44"/>
        <end position="63"/>
    </location>
</feature>
<evidence type="ECO:0000256" key="3">
    <source>
        <dbReference type="ARBA" id="ARBA00023163"/>
    </source>
</evidence>
<evidence type="ECO:0000256" key="1">
    <source>
        <dbReference type="ARBA" id="ARBA00023015"/>
    </source>
</evidence>